<dbReference type="EMBL" id="OZ034816">
    <property type="protein sequence ID" value="CAL1379153.1"/>
    <property type="molecule type" value="Genomic_DNA"/>
</dbReference>
<protein>
    <submittedName>
        <fullName evidence="2">Uncharacterized protein</fullName>
    </submittedName>
</protein>
<proteinExistence type="predicted"/>
<accession>A0AAV2E053</accession>
<evidence type="ECO:0000313" key="2">
    <source>
        <dbReference type="EMBL" id="CAL1379153.1"/>
    </source>
</evidence>
<keyword evidence="1" id="KW-0472">Membrane</keyword>
<evidence type="ECO:0000313" key="3">
    <source>
        <dbReference type="Proteomes" id="UP001497516"/>
    </source>
</evidence>
<dbReference type="AlphaFoldDB" id="A0AAV2E053"/>
<organism evidence="2 3">
    <name type="scientific">Linum trigynum</name>
    <dbReference type="NCBI Taxonomy" id="586398"/>
    <lineage>
        <taxon>Eukaryota</taxon>
        <taxon>Viridiplantae</taxon>
        <taxon>Streptophyta</taxon>
        <taxon>Embryophyta</taxon>
        <taxon>Tracheophyta</taxon>
        <taxon>Spermatophyta</taxon>
        <taxon>Magnoliopsida</taxon>
        <taxon>eudicotyledons</taxon>
        <taxon>Gunneridae</taxon>
        <taxon>Pentapetalae</taxon>
        <taxon>rosids</taxon>
        <taxon>fabids</taxon>
        <taxon>Malpighiales</taxon>
        <taxon>Linaceae</taxon>
        <taxon>Linum</taxon>
    </lineage>
</organism>
<keyword evidence="1" id="KW-1133">Transmembrane helix</keyword>
<reference evidence="2 3" key="1">
    <citation type="submission" date="2024-04" db="EMBL/GenBank/DDBJ databases">
        <authorList>
            <person name="Fracassetti M."/>
        </authorList>
    </citation>
    <scope>NUCLEOTIDE SEQUENCE [LARGE SCALE GENOMIC DNA]</scope>
</reference>
<keyword evidence="1" id="KW-0812">Transmembrane</keyword>
<feature type="transmembrane region" description="Helical" evidence="1">
    <location>
        <begin position="20"/>
        <end position="41"/>
    </location>
</feature>
<dbReference type="Proteomes" id="UP001497516">
    <property type="component" value="Chromosome 3"/>
</dbReference>
<gene>
    <name evidence="2" type="ORF">LTRI10_LOCUS20693</name>
</gene>
<sequence length="73" mass="8517">MFDDSGGFRFRVRWWWHGRFILLLSLASVVWIIFVSQNSSLTVPTQSMRHWNLAAFVCLRPNLAYTTPPAAYI</sequence>
<name>A0AAV2E053_9ROSI</name>
<evidence type="ECO:0000256" key="1">
    <source>
        <dbReference type="SAM" id="Phobius"/>
    </source>
</evidence>
<keyword evidence="3" id="KW-1185">Reference proteome</keyword>